<name>A0ABT6ZNS3_9ACTN</name>
<accession>A0ABT6ZNS3</accession>
<dbReference type="InterPro" id="IPR013022">
    <property type="entry name" value="Xyl_isomerase-like_TIM-brl"/>
</dbReference>
<proteinExistence type="predicted"/>
<evidence type="ECO:0000313" key="2">
    <source>
        <dbReference type="EMBL" id="MDJ1130316.1"/>
    </source>
</evidence>
<keyword evidence="3" id="KW-1185">Reference proteome</keyword>
<dbReference type="Proteomes" id="UP001431693">
    <property type="component" value="Unassembled WGS sequence"/>
</dbReference>
<dbReference type="InterPro" id="IPR036237">
    <property type="entry name" value="Xyl_isomerase-like_sf"/>
</dbReference>
<dbReference type="Pfam" id="PF01261">
    <property type="entry name" value="AP_endonuc_2"/>
    <property type="match status" value="1"/>
</dbReference>
<protein>
    <submittedName>
        <fullName evidence="2">Sugar phosphate isomerase/epimerase family protein</fullName>
    </submittedName>
</protein>
<dbReference type="SUPFAM" id="SSF51658">
    <property type="entry name" value="Xylose isomerase-like"/>
    <property type="match status" value="1"/>
</dbReference>
<dbReference type="GO" id="GO:0016853">
    <property type="term" value="F:isomerase activity"/>
    <property type="evidence" value="ECO:0007669"/>
    <property type="project" value="UniProtKB-KW"/>
</dbReference>
<dbReference type="EMBL" id="JASJEX010000005">
    <property type="protein sequence ID" value="MDJ1130316.1"/>
    <property type="molecule type" value="Genomic_DNA"/>
</dbReference>
<comment type="caution">
    <text evidence="2">The sequence shown here is derived from an EMBL/GenBank/DDBJ whole genome shotgun (WGS) entry which is preliminary data.</text>
</comment>
<reference evidence="2" key="1">
    <citation type="submission" date="2023-05" db="EMBL/GenBank/DDBJ databases">
        <title>[olsenella] sp. nov., isolated from a pig farm feces dump.</title>
        <authorList>
            <person name="Chang Y.-H."/>
        </authorList>
    </citation>
    <scope>NUCLEOTIDE SEQUENCE</scope>
    <source>
        <strain evidence="2">YH-ols2217</strain>
    </source>
</reference>
<evidence type="ECO:0000313" key="3">
    <source>
        <dbReference type="Proteomes" id="UP001431693"/>
    </source>
</evidence>
<gene>
    <name evidence="2" type="ORF">QJ043_09535</name>
</gene>
<sequence>MGELSWGVRLHDLPEGTLEERIRLAGKLGFSCIHLASKAVYAACGCGRECLTPGLAAHLRETCDEAGVRVAVFGCYRNLAVPDDAALAEELAEYAACLRFAAWLGGCVVGTETGRPNVENRLTDERHGEAALERFSAGLSLACRIAEQVGVTFAIEPGWGETVHTPERCARVLEEVSSPVLGVIWDPVAQLDPSLACDVEYQQSMAERMERLCGENVLVLHAKDFVVPEQRRPGALVCTGPGVTGCYDYGTVVAWARDQKPWIQCVAEASTPDTVRGCLSYLQSR</sequence>
<dbReference type="RefSeq" id="WP_283713446.1">
    <property type="nucleotide sequence ID" value="NZ_JASJEW010000004.1"/>
</dbReference>
<dbReference type="InterPro" id="IPR050312">
    <property type="entry name" value="IolE/XylAMocC-like"/>
</dbReference>
<organism evidence="2 3">
    <name type="scientific">Kribbibacterium absianum</name>
    <dbReference type="NCBI Taxonomy" id="3044210"/>
    <lineage>
        <taxon>Bacteria</taxon>
        <taxon>Bacillati</taxon>
        <taxon>Actinomycetota</taxon>
        <taxon>Coriobacteriia</taxon>
        <taxon>Coriobacteriales</taxon>
        <taxon>Kribbibacteriaceae</taxon>
        <taxon>Kribbibacterium</taxon>
    </lineage>
</organism>
<feature type="domain" description="Xylose isomerase-like TIM barrel" evidence="1">
    <location>
        <begin position="23"/>
        <end position="256"/>
    </location>
</feature>
<dbReference type="PANTHER" id="PTHR12110">
    <property type="entry name" value="HYDROXYPYRUVATE ISOMERASE"/>
    <property type="match status" value="1"/>
</dbReference>
<evidence type="ECO:0000259" key="1">
    <source>
        <dbReference type="Pfam" id="PF01261"/>
    </source>
</evidence>
<keyword evidence="2" id="KW-0413">Isomerase</keyword>
<dbReference type="Gene3D" id="3.20.20.150">
    <property type="entry name" value="Divalent-metal-dependent TIM barrel enzymes"/>
    <property type="match status" value="1"/>
</dbReference>